<dbReference type="InterPro" id="IPR016067">
    <property type="entry name" value="S-AdoMet_deCO2ase_core"/>
</dbReference>
<comment type="caution">
    <text evidence="9">The sequence shown here is derived from an EMBL/GenBank/DDBJ whole genome shotgun (WGS) entry which is preliminary data.</text>
</comment>
<dbReference type="SUPFAM" id="SSF56276">
    <property type="entry name" value="S-adenosylmethionine decarboxylase"/>
    <property type="match status" value="1"/>
</dbReference>
<evidence type="ECO:0000256" key="1">
    <source>
        <dbReference type="ARBA" id="ARBA00001928"/>
    </source>
</evidence>
<dbReference type="AlphaFoldDB" id="A0A0F9Q283"/>
<evidence type="ECO:0000313" key="9">
    <source>
        <dbReference type="EMBL" id="KKN38045.1"/>
    </source>
</evidence>
<dbReference type="InterPro" id="IPR003826">
    <property type="entry name" value="AdoMetDC_fam_prok"/>
</dbReference>
<evidence type="ECO:0000256" key="5">
    <source>
        <dbReference type="ARBA" id="ARBA00023145"/>
    </source>
</evidence>
<keyword evidence="4" id="KW-0620">Polyamine biosynthesis</keyword>
<evidence type="ECO:0000256" key="3">
    <source>
        <dbReference type="ARBA" id="ARBA00022813"/>
    </source>
</evidence>
<reference evidence="9" key="1">
    <citation type="journal article" date="2015" name="Nature">
        <title>Complex archaea that bridge the gap between prokaryotes and eukaryotes.</title>
        <authorList>
            <person name="Spang A."/>
            <person name="Saw J.H."/>
            <person name="Jorgensen S.L."/>
            <person name="Zaremba-Niedzwiedzka K."/>
            <person name="Martijn J."/>
            <person name="Lind A.E."/>
            <person name="van Eijk R."/>
            <person name="Schleper C."/>
            <person name="Guy L."/>
            <person name="Ettema T.J."/>
        </authorList>
    </citation>
    <scope>NUCLEOTIDE SEQUENCE</scope>
</reference>
<dbReference type="GO" id="GO:0008295">
    <property type="term" value="P:spermidine biosynthetic process"/>
    <property type="evidence" value="ECO:0007669"/>
    <property type="project" value="InterPro"/>
</dbReference>
<dbReference type="Pfam" id="PF02675">
    <property type="entry name" value="AdoMet_dc"/>
    <property type="match status" value="1"/>
</dbReference>
<keyword evidence="6" id="KW-0456">Lyase</keyword>
<keyword evidence="8" id="KW-0670">Pyruvate</keyword>
<proteinExistence type="predicted"/>
<organism evidence="9">
    <name type="scientific">marine sediment metagenome</name>
    <dbReference type="NCBI Taxonomy" id="412755"/>
    <lineage>
        <taxon>unclassified sequences</taxon>
        <taxon>metagenomes</taxon>
        <taxon>ecological metagenomes</taxon>
    </lineage>
</organism>
<dbReference type="GO" id="GO:0004014">
    <property type="term" value="F:adenosylmethionine decarboxylase activity"/>
    <property type="evidence" value="ECO:0007669"/>
    <property type="project" value="InterPro"/>
</dbReference>
<sequence>MAILIIGGKARRNKEVLHDHDVLREWMPELCRLIGMKPVGDVHIQPYGHWEGGAPSAVQFVEESAILIHTYPERDYIEFVLHSCKAIPGEGPEGGPVTDAIVAQLALDVRERHYLGSFNWRTLSQ</sequence>
<evidence type="ECO:0000256" key="7">
    <source>
        <dbReference type="ARBA" id="ARBA00023270"/>
    </source>
</evidence>
<comment type="cofactor">
    <cofactor evidence="1">
        <name>pyruvate</name>
        <dbReference type="ChEBI" id="CHEBI:15361"/>
    </cofactor>
</comment>
<name>A0A0F9Q283_9ZZZZ</name>
<evidence type="ECO:0000256" key="6">
    <source>
        <dbReference type="ARBA" id="ARBA00023239"/>
    </source>
</evidence>
<protein>
    <recommendedName>
        <fullName evidence="10">S-adenosylmethionine decarboxylase proenzyme</fullName>
    </recommendedName>
</protein>
<evidence type="ECO:0008006" key="10">
    <source>
        <dbReference type="Google" id="ProtNLM"/>
    </source>
</evidence>
<keyword evidence="3" id="KW-0068">Autocatalytic cleavage</keyword>
<gene>
    <name evidence="9" type="ORF">LCGC14_0757570</name>
</gene>
<keyword evidence="7" id="KW-0704">Schiff base</keyword>
<keyword evidence="2" id="KW-0210">Decarboxylase</keyword>
<evidence type="ECO:0000256" key="8">
    <source>
        <dbReference type="ARBA" id="ARBA00023317"/>
    </source>
</evidence>
<dbReference type="Gene3D" id="3.60.90.10">
    <property type="entry name" value="S-adenosylmethionine decarboxylase"/>
    <property type="match status" value="1"/>
</dbReference>
<evidence type="ECO:0000256" key="4">
    <source>
        <dbReference type="ARBA" id="ARBA00023115"/>
    </source>
</evidence>
<accession>A0A0F9Q283</accession>
<dbReference type="EMBL" id="LAZR01001856">
    <property type="protein sequence ID" value="KKN38045.1"/>
    <property type="molecule type" value="Genomic_DNA"/>
</dbReference>
<evidence type="ECO:0000256" key="2">
    <source>
        <dbReference type="ARBA" id="ARBA00022793"/>
    </source>
</evidence>
<keyword evidence="5" id="KW-0865">Zymogen</keyword>